<sequence length="81" mass="7851">MTNRGIHRHRKPSRALAVAGLALAAVAAAGAATAAQAAPAEATATTGGEIDRNLLKPPPGGMLAPVADAATTLFKGGLPGT</sequence>
<feature type="signal peptide" evidence="2">
    <location>
        <begin position="1"/>
        <end position="37"/>
    </location>
</feature>
<dbReference type="EMBL" id="CP042266">
    <property type="protein sequence ID" value="QDY78758.1"/>
    <property type="molecule type" value="Genomic_DNA"/>
</dbReference>
<evidence type="ECO:0000256" key="1">
    <source>
        <dbReference type="SAM" id="MobiDB-lite"/>
    </source>
</evidence>
<reference evidence="3 4" key="1">
    <citation type="submission" date="2019-07" db="EMBL/GenBank/DDBJ databases">
        <authorList>
            <person name="Zhu P."/>
        </authorList>
    </citation>
    <scope>NUCLEOTIDE SEQUENCE [LARGE SCALE GENOMIC DNA]</scope>
    <source>
        <strain evidence="3 4">SSL-25</strain>
    </source>
</reference>
<keyword evidence="4" id="KW-1185">Reference proteome</keyword>
<feature type="region of interest" description="Disordered" evidence="1">
    <location>
        <begin position="38"/>
        <end position="62"/>
    </location>
</feature>
<feature type="compositionally biased region" description="Low complexity" evidence="1">
    <location>
        <begin position="38"/>
        <end position="48"/>
    </location>
</feature>
<name>A0A5B8IJV4_9ACTN</name>
<protein>
    <submittedName>
        <fullName evidence="3">Uncharacterized protein</fullName>
    </submittedName>
</protein>
<keyword evidence="2" id="KW-0732">Signal</keyword>
<proteinExistence type="predicted"/>
<dbReference type="KEGG" id="sqz:FQU76_22095"/>
<dbReference type="AlphaFoldDB" id="A0A5B8IJV4"/>
<gene>
    <name evidence="3" type="ORF">FQU76_22095</name>
</gene>
<evidence type="ECO:0000313" key="4">
    <source>
        <dbReference type="Proteomes" id="UP000320580"/>
    </source>
</evidence>
<accession>A0A5B8IJV4</accession>
<organism evidence="3 4">
    <name type="scientific">Streptomyces qinzhouensis</name>
    <dbReference type="NCBI Taxonomy" id="2599401"/>
    <lineage>
        <taxon>Bacteria</taxon>
        <taxon>Bacillati</taxon>
        <taxon>Actinomycetota</taxon>
        <taxon>Actinomycetes</taxon>
        <taxon>Kitasatosporales</taxon>
        <taxon>Streptomycetaceae</taxon>
        <taxon>Streptomyces</taxon>
    </lineage>
</organism>
<feature type="chain" id="PRO_5022939464" evidence="2">
    <location>
        <begin position="38"/>
        <end position="81"/>
    </location>
</feature>
<evidence type="ECO:0000313" key="3">
    <source>
        <dbReference type="EMBL" id="QDY78758.1"/>
    </source>
</evidence>
<dbReference type="RefSeq" id="WP_146482075.1">
    <property type="nucleotide sequence ID" value="NZ_CP042266.1"/>
</dbReference>
<dbReference type="Proteomes" id="UP000320580">
    <property type="component" value="Chromosome"/>
</dbReference>
<evidence type="ECO:0000256" key="2">
    <source>
        <dbReference type="SAM" id="SignalP"/>
    </source>
</evidence>